<gene>
    <name evidence="2" type="ORF">FBZ89_12427</name>
</gene>
<comment type="caution">
    <text evidence="2">The sequence shown here is derived from an EMBL/GenBank/DDBJ whole genome shotgun (WGS) entry which is preliminary data.</text>
</comment>
<sequence>MGRKMGTGKWMFCAVAGSLLAACASSGVAPPETYDARAARARQSLDHAVAVVRSSLDPAKLEVAKVAEMTSAGRIDPIDPEPMTAALKTLIRSDGNLRDATILTCDEWVRGLVVQNKSIVPVALDFHDQHKRVRMVFDRDLTEPGHDGYWDDPAFTTINGPSLTVRQRLLYHGAPRGVLIATVSLADISRQFEKDADDTGARSFILSGDRVLAHPTLARAFSAGSPPVGGTAPTVHDLNDRVLAARGSGRIVPNAGPGVGRETAEIVSLDGQDFLIQTRELRGYGPKGQTIGTYVSLADVTDFHGPRAALAQSRP</sequence>
<organism evidence="2 3">
    <name type="scientific">Nitrospirillum amazonense</name>
    <dbReference type="NCBI Taxonomy" id="28077"/>
    <lineage>
        <taxon>Bacteria</taxon>
        <taxon>Pseudomonadati</taxon>
        <taxon>Pseudomonadota</taxon>
        <taxon>Alphaproteobacteria</taxon>
        <taxon>Rhodospirillales</taxon>
        <taxon>Azospirillaceae</taxon>
        <taxon>Nitrospirillum</taxon>
    </lineage>
</organism>
<dbReference type="AlphaFoldDB" id="A0A560ESR9"/>
<dbReference type="Proteomes" id="UP000319859">
    <property type="component" value="Unassembled WGS sequence"/>
</dbReference>
<dbReference type="EMBL" id="VITN01000024">
    <property type="protein sequence ID" value="TWB12414.1"/>
    <property type="molecule type" value="Genomic_DNA"/>
</dbReference>
<keyword evidence="1" id="KW-0732">Signal</keyword>
<feature type="chain" id="PRO_5021950453" description="Cache domain-containing protein" evidence="1">
    <location>
        <begin position="22"/>
        <end position="315"/>
    </location>
</feature>
<dbReference type="PROSITE" id="PS51257">
    <property type="entry name" value="PROKAR_LIPOPROTEIN"/>
    <property type="match status" value="1"/>
</dbReference>
<protein>
    <recommendedName>
        <fullName evidence="4">Cache domain-containing protein</fullName>
    </recommendedName>
</protein>
<feature type="signal peptide" evidence="1">
    <location>
        <begin position="1"/>
        <end position="21"/>
    </location>
</feature>
<proteinExistence type="predicted"/>
<evidence type="ECO:0000313" key="2">
    <source>
        <dbReference type="EMBL" id="TWB12414.1"/>
    </source>
</evidence>
<evidence type="ECO:0000256" key="1">
    <source>
        <dbReference type="SAM" id="SignalP"/>
    </source>
</evidence>
<name>A0A560ESR9_9PROT</name>
<accession>A0A560ESR9</accession>
<evidence type="ECO:0008006" key="4">
    <source>
        <dbReference type="Google" id="ProtNLM"/>
    </source>
</evidence>
<reference evidence="2 3" key="1">
    <citation type="submission" date="2019-06" db="EMBL/GenBank/DDBJ databases">
        <title>Genomic Encyclopedia of Type Strains, Phase IV (KMG-V): Genome sequencing to study the core and pangenomes of soil and plant-associated prokaryotes.</title>
        <authorList>
            <person name="Whitman W."/>
        </authorList>
    </citation>
    <scope>NUCLEOTIDE SEQUENCE [LARGE SCALE GENOMIC DNA]</scope>
    <source>
        <strain evidence="2 3">BR 11880</strain>
    </source>
</reference>
<evidence type="ECO:0000313" key="3">
    <source>
        <dbReference type="Proteomes" id="UP000319859"/>
    </source>
</evidence>